<dbReference type="PANTHER" id="PTHR48079:SF6">
    <property type="entry name" value="NAD(P)-BINDING DOMAIN-CONTAINING PROTEIN-RELATED"/>
    <property type="match status" value="1"/>
</dbReference>
<dbReference type="GO" id="GO:0004029">
    <property type="term" value="F:aldehyde dehydrogenase (NAD+) activity"/>
    <property type="evidence" value="ECO:0007669"/>
    <property type="project" value="TreeGrafter"/>
</dbReference>
<feature type="transmembrane region" description="Helical" evidence="3">
    <location>
        <begin position="464"/>
        <end position="483"/>
    </location>
</feature>
<dbReference type="Pfam" id="PF01370">
    <property type="entry name" value="Epimerase"/>
    <property type="match status" value="1"/>
</dbReference>
<dbReference type="OrthoDB" id="2735536at2759"/>
<dbReference type="FunFam" id="3.40.50.720:FF:000644">
    <property type="entry name" value="NAD dependent epimerase/dehydratase family, putative"/>
    <property type="match status" value="1"/>
</dbReference>
<dbReference type="InterPro" id="IPR051783">
    <property type="entry name" value="NAD(P)-dependent_oxidoreduct"/>
</dbReference>
<keyword evidence="6" id="KW-1185">Reference proteome</keyword>
<dbReference type="InterPro" id="IPR036291">
    <property type="entry name" value="NAD(P)-bd_dom_sf"/>
</dbReference>
<dbReference type="EMBL" id="CYKH01000109">
    <property type="protein sequence ID" value="CUE71484.1"/>
    <property type="molecule type" value="Genomic_DNA"/>
</dbReference>
<protein>
    <submittedName>
        <fullName evidence="5">Epimerase, putative</fullName>
    </submittedName>
</protein>
<dbReference type="PANTHER" id="PTHR48079">
    <property type="entry name" value="PROTEIN YEEZ"/>
    <property type="match status" value="1"/>
</dbReference>
<dbReference type="Gene3D" id="3.40.50.720">
    <property type="entry name" value="NAD(P)-binding Rossmann-like Domain"/>
    <property type="match status" value="1"/>
</dbReference>
<evidence type="ECO:0000256" key="3">
    <source>
        <dbReference type="SAM" id="Phobius"/>
    </source>
</evidence>
<proteinExistence type="predicted"/>
<evidence type="ECO:0000259" key="4">
    <source>
        <dbReference type="Pfam" id="PF01370"/>
    </source>
</evidence>
<keyword evidence="3" id="KW-0472">Membrane</keyword>
<feature type="region of interest" description="Disordered" evidence="2">
    <location>
        <begin position="58"/>
        <end position="77"/>
    </location>
</feature>
<dbReference type="OMA" id="IHPATCL"/>
<evidence type="ECO:0000256" key="1">
    <source>
        <dbReference type="ARBA" id="ARBA00023002"/>
    </source>
</evidence>
<dbReference type="GO" id="GO:0005737">
    <property type="term" value="C:cytoplasm"/>
    <property type="evidence" value="ECO:0007669"/>
    <property type="project" value="TreeGrafter"/>
</dbReference>
<dbReference type="AlphaFoldDB" id="A0A0S4ILP0"/>
<reference evidence="6" key="1">
    <citation type="submission" date="2015-09" db="EMBL/GenBank/DDBJ databases">
        <authorList>
            <consortium name="Pathogen Informatics"/>
        </authorList>
    </citation>
    <scope>NUCLEOTIDE SEQUENCE [LARGE SCALE GENOMIC DNA]</scope>
    <source>
        <strain evidence="6">Lake Konstanz</strain>
    </source>
</reference>
<keyword evidence="1" id="KW-0560">Oxidoreductase</keyword>
<gene>
    <name evidence="5" type="ORF">BSAL_53335</name>
</gene>
<evidence type="ECO:0000313" key="5">
    <source>
        <dbReference type="EMBL" id="CUE71484.1"/>
    </source>
</evidence>
<dbReference type="VEuPathDB" id="TriTrypDB:BSAL_53335"/>
<feature type="domain" description="NAD-dependent epimerase/dehydratase" evidence="4">
    <location>
        <begin position="105"/>
        <end position="344"/>
    </location>
</feature>
<evidence type="ECO:0000256" key="2">
    <source>
        <dbReference type="SAM" id="MobiDB-lite"/>
    </source>
</evidence>
<dbReference type="InterPro" id="IPR001509">
    <property type="entry name" value="Epimerase_deHydtase"/>
</dbReference>
<name>A0A0S4ILP0_BODSA</name>
<sequence>MSLDDMDVIRRPKIIEQPHILGPGTDFFTEDGRPVRPQPSAHTIHKVFSGSALDLNAMGGLDDQAPPLEEGGHGQDDATMSSIFQQVNNDSDRERNKASKNKTTVLVVGGNGFVASHVVALLLQAGYTVRITVSEPLESTEQLSLYSMVPDAGHRLSVTEADMTNAASFRDVIRGCKYVIHCGVSQSQALREKDVVRAHVESVQALFDAIRLNGKPTLKRVILTGSAAAVFNIQDPTPASGKFDESSWNNRATAKTDPVPFAKLSFEREAWRLQKMFGVELIVILPSIVVGPSLLHETSEAMRTILDLASGSSVFPFAPNLFWNFVDVRDVAVAHVRAMEHADLTDQRLIVSNQCLSLSEIGKLIKRSFPHLNPPTQTAPTWITLIVAPLSHARVKLSFLWRTLGVRKALDSSKSIRLLDLQLTPMEVTVADAVSQLISSGYLAPPPTAEQQAVIDNANATKTLLTRALVGLSFASVAAAVVFKIRSKK</sequence>
<organism evidence="5 6">
    <name type="scientific">Bodo saltans</name>
    <name type="common">Flagellated protozoan</name>
    <dbReference type="NCBI Taxonomy" id="75058"/>
    <lineage>
        <taxon>Eukaryota</taxon>
        <taxon>Discoba</taxon>
        <taxon>Euglenozoa</taxon>
        <taxon>Kinetoplastea</taxon>
        <taxon>Metakinetoplastina</taxon>
        <taxon>Eubodonida</taxon>
        <taxon>Bodonidae</taxon>
        <taxon>Bodo</taxon>
    </lineage>
</organism>
<keyword evidence="3" id="KW-0812">Transmembrane</keyword>
<accession>A0A0S4ILP0</accession>
<evidence type="ECO:0000313" key="6">
    <source>
        <dbReference type="Proteomes" id="UP000051952"/>
    </source>
</evidence>
<keyword evidence="3" id="KW-1133">Transmembrane helix</keyword>
<dbReference type="Proteomes" id="UP000051952">
    <property type="component" value="Unassembled WGS sequence"/>
</dbReference>
<dbReference type="SUPFAM" id="SSF51735">
    <property type="entry name" value="NAD(P)-binding Rossmann-fold domains"/>
    <property type="match status" value="1"/>
</dbReference>